<dbReference type="SUPFAM" id="SSF52087">
    <property type="entry name" value="CRAL/TRIO domain"/>
    <property type="match status" value="1"/>
</dbReference>
<feature type="domain" description="GOLD" evidence="2">
    <location>
        <begin position="260"/>
        <end position="382"/>
    </location>
</feature>
<dbReference type="InterPro" id="IPR009038">
    <property type="entry name" value="GOLD_dom"/>
</dbReference>
<dbReference type="Gene3D" id="3.40.525.10">
    <property type="entry name" value="CRAL-TRIO lipid binding domain"/>
    <property type="match status" value="1"/>
</dbReference>
<dbReference type="PANTHER" id="PTHR23324">
    <property type="entry name" value="SEC14 RELATED PROTEIN"/>
    <property type="match status" value="1"/>
</dbReference>
<evidence type="ECO:0000313" key="3">
    <source>
        <dbReference type="EMBL" id="KAF0309721.1"/>
    </source>
</evidence>
<name>A0A6A4X5Q2_AMPAM</name>
<dbReference type="InterPro" id="IPR001251">
    <property type="entry name" value="CRAL-TRIO_dom"/>
</dbReference>
<accession>A0A6A4X5Q2</accession>
<proteinExistence type="predicted"/>
<dbReference type="InterPro" id="IPR051064">
    <property type="entry name" value="SEC14/CRAL-TRIO_domain"/>
</dbReference>
<gene>
    <name evidence="3" type="primary">SEC14L2</name>
    <name evidence="3" type="ORF">FJT64_019182</name>
</gene>
<dbReference type="SMART" id="SM00516">
    <property type="entry name" value="SEC14"/>
    <property type="match status" value="1"/>
</dbReference>
<dbReference type="SUPFAM" id="SSF46938">
    <property type="entry name" value="CRAL/TRIO N-terminal domain"/>
    <property type="match status" value="1"/>
</dbReference>
<dbReference type="SUPFAM" id="SSF101576">
    <property type="entry name" value="Supernatant protein factor (SPF), C-terminal domain"/>
    <property type="match status" value="1"/>
</dbReference>
<dbReference type="InterPro" id="IPR036865">
    <property type="entry name" value="CRAL-TRIO_dom_sf"/>
</dbReference>
<protein>
    <submittedName>
        <fullName evidence="3">SEC14-like protein 2</fullName>
    </submittedName>
</protein>
<dbReference type="InterPro" id="IPR036598">
    <property type="entry name" value="GOLD_dom_sf"/>
</dbReference>
<reference evidence="3 4" key="1">
    <citation type="submission" date="2019-07" db="EMBL/GenBank/DDBJ databases">
        <title>Draft genome assembly of a fouling barnacle, Amphibalanus amphitrite (Darwin, 1854): The first reference genome for Thecostraca.</title>
        <authorList>
            <person name="Kim W."/>
        </authorList>
    </citation>
    <scope>NUCLEOTIDE SEQUENCE [LARGE SCALE GENOMIC DNA]</scope>
    <source>
        <strain evidence="3">SNU_AA5</strain>
        <tissue evidence="3">Soma without cirri and trophi</tissue>
    </source>
</reference>
<dbReference type="PROSITE" id="PS50191">
    <property type="entry name" value="CRAL_TRIO"/>
    <property type="match status" value="1"/>
</dbReference>
<dbReference type="PANTHER" id="PTHR23324:SF83">
    <property type="entry name" value="SEC14-LIKE PROTEIN 2"/>
    <property type="match status" value="1"/>
</dbReference>
<dbReference type="CDD" id="cd00170">
    <property type="entry name" value="SEC14"/>
    <property type="match status" value="1"/>
</dbReference>
<evidence type="ECO:0000259" key="1">
    <source>
        <dbReference type="PROSITE" id="PS50191"/>
    </source>
</evidence>
<keyword evidence="4" id="KW-1185">Reference proteome</keyword>
<dbReference type="AlphaFoldDB" id="A0A6A4X5Q2"/>
<comment type="caution">
    <text evidence="3">The sequence shown here is derived from an EMBL/GenBank/DDBJ whole genome shotgun (WGS) entry which is preliminary data.</text>
</comment>
<organism evidence="3 4">
    <name type="scientific">Amphibalanus amphitrite</name>
    <name type="common">Striped barnacle</name>
    <name type="synonym">Balanus amphitrite</name>
    <dbReference type="NCBI Taxonomy" id="1232801"/>
    <lineage>
        <taxon>Eukaryota</taxon>
        <taxon>Metazoa</taxon>
        <taxon>Ecdysozoa</taxon>
        <taxon>Arthropoda</taxon>
        <taxon>Crustacea</taxon>
        <taxon>Multicrustacea</taxon>
        <taxon>Cirripedia</taxon>
        <taxon>Thoracica</taxon>
        <taxon>Thoracicalcarea</taxon>
        <taxon>Balanomorpha</taxon>
        <taxon>Balanoidea</taxon>
        <taxon>Balanidae</taxon>
        <taxon>Amphibalaninae</taxon>
        <taxon>Amphibalanus</taxon>
    </lineage>
</organism>
<sequence length="383" mass="44181">MTDRMKTLSAQQRAKFEEFKKAVSDVSCCTHYNRDIDLLSWLIARNYDVDVAADMMRKSMAWRERHRVNQLLEEWQPPAVLKDFFPRGYHGMTKTGMPLFIGCLGRMDIRGMVRSCKKTDFVKFALWCFETGGHQLLEISQKTGVPVNQFLIIFDLECLSMAQIAYKEGFELFLDMTRLMEANYPEGLGVCYVINAPPVFTVAWSMVRPLLRGTTQSKIQIFGHTGWQERLRDLIAPDQLPKHWGGALVGADGNPYFSPKICIGGEVPSNYFQDPHEVEKLVLHGRRLQVRRAGKYEHRIDVHRPATQITWRFCTKGYDIMFGVFKEHNSGRHEVVVKDRVYSHLVVEAGKHVCHEPGVYILEFDNSYSYFHSKDVHLDVVVV</sequence>
<dbReference type="InterPro" id="IPR036273">
    <property type="entry name" value="CRAL/TRIO_N_dom_sf"/>
</dbReference>
<dbReference type="GO" id="GO:0005737">
    <property type="term" value="C:cytoplasm"/>
    <property type="evidence" value="ECO:0007669"/>
    <property type="project" value="TreeGrafter"/>
</dbReference>
<dbReference type="PROSITE" id="PS50866">
    <property type="entry name" value="GOLD"/>
    <property type="match status" value="1"/>
</dbReference>
<dbReference type="OrthoDB" id="1434354at2759"/>
<feature type="domain" description="CRAL-TRIO" evidence="1">
    <location>
        <begin position="77"/>
        <end position="252"/>
    </location>
</feature>
<dbReference type="Gene3D" id="2.60.120.680">
    <property type="entry name" value="GOLD domain"/>
    <property type="match status" value="1"/>
</dbReference>
<evidence type="ECO:0000259" key="2">
    <source>
        <dbReference type="PROSITE" id="PS50866"/>
    </source>
</evidence>
<dbReference type="EMBL" id="VIIS01000379">
    <property type="protein sequence ID" value="KAF0309721.1"/>
    <property type="molecule type" value="Genomic_DNA"/>
</dbReference>
<dbReference type="Pfam" id="PF00650">
    <property type="entry name" value="CRAL_TRIO"/>
    <property type="match status" value="1"/>
</dbReference>
<dbReference type="Proteomes" id="UP000440578">
    <property type="component" value="Unassembled WGS sequence"/>
</dbReference>
<evidence type="ECO:0000313" key="4">
    <source>
        <dbReference type="Proteomes" id="UP000440578"/>
    </source>
</evidence>